<dbReference type="Gene3D" id="3.40.50.720">
    <property type="entry name" value="NAD(P)-binding Rossmann-like Domain"/>
    <property type="match status" value="1"/>
</dbReference>
<proteinExistence type="inferred from homology"/>
<dbReference type="Proteomes" id="UP001172102">
    <property type="component" value="Unassembled WGS sequence"/>
</dbReference>
<evidence type="ECO:0000313" key="5">
    <source>
        <dbReference type="Proteomes" id="UP001172102"/>
    </source>
</evidence>
<dbReference type="EMBL" id="JAUKUA010000004">
    <property type="protein sequence ID" value="KAK0715943.1"/>
    <property type="molecule type" value="Genomic_DNA"/>
</dbReference>
<keyword evidence="2" id="KW-0521">NADP</keyword>
<evidence type="ECO:0000256" key="1">
    <source>
        <dbReference type="ARBA" id="ARBA00006328"/>
    </source>
</evidence>
<organism evidence="4 5">
    <name type="scientific">Lasiosphaeris hirsuta</name>
    <dbReference type="NCBI Taxonomy" id="260670"/>
    <lineage>
        <taxon>Eukaryota</taxon>
        <taxon>Fungi</taxon>
        <taxon>Dikarya</taxon>
        <taxon>Ascomycota</taxon>
        <taxon>Pezizomycotina</taxon>
        <taxon>Sordariomycetes</taxon>
        <taxon>Sordariomycetidae</taxon>
        <taxon>Sordariales</taxon>
        <taxon>Lasiosphaeriaceae</taxon>
        <taxon>Lasiosphaeris</taxon>
    </lineage>
</organism>
<protein>
    <submittedName>
        <fullName evidence="4">NAD(P)-binding protein</fullName>
    </submittedName>
</protein>
<dbReference type="GO" id="GO:0005634">
    <property type="term" value="C:nucleus"/>
    <property type="evidence" value="ECO:0007669"/>
    <property type="project" value="TreeGrafter"/>
</dbReference>
<keyword evidence="5" id="KW-1185">Reference proteome</keyword>
<dbReference type="AlphaFoldDB" id="A0AA40AHH5"/>
<dbReference type="Pfam" id="PF05368">
    <property type="entry name" value="NmrA"/>
    <property type="match status" value="1"/>
</dbReference>
<gene>
    <name evidence="4" type="ORF">B0H67DRAFT_582048</name>
</gene>
<dbReference type="Gene3D" id="3.90.25.10">
    <property type="entry name" value="UDP-galactose 4-epimerase, domain 1"/>
    <property type="match status" value="1"/>
</dbReference>
<sequence>MSCPLPNHLSLQFARFQNCTETTPMAGKKIICVIGATGNQGGSVARRFLQDPRFTVRAITRDPASAKAQGLKVLGAEVVQAELDDVATLEVAFQGANVIFSVTQYWEPFFRPDCRAKAAELGISCRRYAYDVEYRQGKNIADAAASVVSTLDDNGFLVSTLSHANKSSGGAFTELYHFDAKADVFPGYVADKYPALAAKMSCIHTGYFMTSYQILPGSYFNKQSDGSYQMRFATAEDRPVPHLDVTSDTGNFVYAVSQMPPGKDYMAAGSTVGFGEYIKLWGKATGVPVSYKQVTFEEQVADSGDPDLGVEVTHMFVYSDSPGYDGGMNLITAEDLRKAGIDCPMTSLEEWISKQDWSGILAQ</sequence>
<comment type="similarity">
    <text evidence="1">Belongs to the NmrA-type oxidoreductase family.</text>
</comment>
<dbReference type="PANTHER" id="PTHR42748">
    <property type="entry name" value="NITROGEN METABOLITE REPRESSION PROTEIN NMRA FAMILY MEMBER"/>
    <property type="match status" value="1"/>
</dbReference>
<dbReference type="PANTHER" id="PTHR42748:SF26">
    <property type="entry name" value="NMRA-LIKE DOMAIN-CONTAINING PROTEIN"/>
    <property type="match status" value="1"/>
</dbReference>
<name>A0AA40AHH5_9PEZI</name>
<reference evidence="4" key="1">
    <citation type="submission" date="2023-06" db="EMBL/GenBank/DDBJ databases">
        <title>Genome-scale phylogeny and comparative genomics of the fungal order Sordariales.</title>
        <authorList>
            <consortium name="Lawrence Berkeley National Laboratory"/>
            <person name="Hensen N."/>
            <person name="Bonometti L."/>
            <person name="Westerberg I."/>
            <person name="Brannstrom I.O."/>
            <person name="Guillou S."/>
            <person name="Cros-Aarteil S."/>
            <person name="Calhoun S."/>
            <person name="Haridas S."/>
            <person name="Kuo A."/>
            <person name="Mondo S."/>
            <person name="Pangilinan J."/>
            <person name="Riley R."/>
            <person name="Labutti K."/>
            <person name="Andreopoulos B."/>
            <person name="Lipzen A."/>
            <person name="Chen C."/>
            <person name="Yanf M."/>
            <person name="Daum C."/>
            <person name="Ng V."/>
            <person name="Clum A."/>
            <person name="Steindorff A."/>
            <person name="Ohm R."/>
            <person name="Martin F."/>
            <person name="Silar P."/>
            <person name="Natvig D."/>
            <person name="Lalanne C."/>
            <person name="Gautier V."/>
            <person name="Ament-Velasquez S.L."/>
            <person name="Kruys A."/>
            <person name="Hutchinson M.I."/>
            <person name="Powell A.J."/>
            <person name="Barry K."/>
            <person name="Miller A.N."/>
            <person name="Grigoriev I.V."/>
            <person name="Debuchy R."/>
            <person name="Gladieux P."/>
            <person name="Thoren M.H."/>
            <person name="Johannesson H."/>
        </authorList>
    </citation>
    <scope>NUCLEOTIDE SEQUENCE</scope>
    <source>
        <strain evidence="4">SMH4607-1</strain>
    </source>
</reference>
<dbReference type="InterPro" id="IPR051164">
    <property type="entry name" value="NmrA-like_oxidored"/>
</dbReference>
<accession>A0AA40AHH5</accession>
<feature type="domain" description="NmrA-like" evidence="3">
    <location>
        <begin position="28"/>
        <end position="351"/>
    </location>
</feature>
<evidence type="ECO:0000259" key="3">
    <source>
        <dbReference type="Pfam" id="PF05368"/>
    </source>
</evidence>
<evidence type="ECO:0000256" key="2">
    <source>
        <dbReference type="ARBA" id="ARBA00022857"/>
    </source>
</evidence>
<dbReference type="InterPro" id="IPR008030">
    <property type="entry name" value="NmrA-like"/>
</dbReference>
<dbReference type="InterPro" id="IPR036291">
    <property type="entry name" value="NAD(P)-bd_dom_sf"/>
</dbReference>
<dbReference type="SUPFAM" id="SSF51735">
    <property type="entry name" value="NAD(P)-binding Rossmann-fold domains"/>
    <property type="match status" value="1"/>
</dbReference>
<comment type="caution">
    <text evidence="4">The sequence shown here is derived from an EMBL/GenBank/DDBJ whole genome shotgun (WGS) entry which is preliminary data.</text>
</comment>
<evidence type="ECO:0000313" key="4">
    <source>
        <dbReference type="EMBL" id="KAK0715943.1"/>
    </source>
</evidence>